<reference evidence="2 3" key="1">
    <citation type="submission" date="2007-06" db="EMBL/GenBank/DDBJ databases">
        <title>The Genome Sequence of Coccidioides posadasii RMSCC_3488.</title>
        <authorList>
            <consortium name="Coccidioides Genome Resources Consortium"/>
            <consortium name="The Broad Institute Genome Sequencing Platform"/>
            <person name="Henn M.R."/>
            <person name="Sykes S."/>
            <person name="Young S."/>
            <person name="Jaffe D."/>
            <person name="Berlin A."/>
            <person name="Alvarez P."/>
            <person name="Butler J."/>
            <person name="Gnerre S."/>
            <person name="Grabherr M."/>
            <person name="Mauceli E."/>
            <person name="Brockman W."/>
            <person name="Kodira C."/>
            <person name="Alvarado L."/>
            <person name="Zeng Q."/>
            <person name="Crawford M."/>
            <person name="Antoine C."/>
            <person name="Devon K."/>
            <person name="Galgiani J."/>
            <person name="Orsborn K."/>
            <person name="Lewis M.L."/>
            <person name="Nusbaum C."/>
            <person name="Galagan J."/>
            <person name="Birren B."/>
        </authorList>
    </citation>
    <scope>NUCLEOTIDE SEQUENCE [LARGE SCALE GENOMIC DNA]</scope>
    <source>
        <strain evidence="2 3">RMSCC 3488</strain>
    </source>
</reference>
<name>A0A0J6FJI7_COCPO</name>
<evidence type="ECO:0000313" key="2">
    <source>
        <dbReference type="EMBL" id="KMM69565.1"/>
    </source>
</evidence>
<dbReference type="Proteomes" id="UP000054567">
    <property type="component" value="Unassembled WGS sequence"/>
</dbReference>
<reference evidence="3" key="2">
    <citation type="journal article" date="2009" name="Genome Res.">
        <title>Comparative genomic analyses of the human fungal pathogens Coccidioides and their relatives.</title>
        <authorList>
            <person name="Sharpton T.J."/>
            <person name="Stajich J.E."/>
            <person name="Rounsley S.D."/>
            <person name="Gardner M.J."/>
            <person name="Wortman J.R."/>
            <person name="Jordar V.S."/>
            <person name="Maiti R."/>
            <person name="Kodira C.D."/>
            <person name="Neafsey D.E."/>
            <person name="Zeng Q."/>
            <person name="Hung C.-Y."/>
            <person name="McMahan C."/>
            <person name="Muszewska A."/>
            <person name="Grynberg M."/>
            <person name="Mandel M.A."/>
            <person name="Kellner E.M."/>
            <person name="Barker B.M."/>
            <person name="Galgiani J.N."/>
            <person name="Orbach M.J."/>
            <person name="Kirkland T.N."/>
            <person name="Cole G.T."/>
            <person name="Henn M.R."/>
            <person name="Birren B.W."/>
            <person name="Taylor J.W."/>
        </authorList>
    </citation>
    <scope>NUCLEOTIDE SEQUENCE [LARGE SCALE GENOMIC DNA]</scope>
    <source>
        <strain evidence="3">RMSCC 3488</strain>
    </source>
</reference>
<feature type="compositionally biased region" description="Acidic residues" evidence="1">
    <location>
        <begin position="22"/>
        <end position="33"/>
    </location>
</feature>
<feature type="compositionally biased region" description="Polar residues" evidence="1">
    <location>
        <begin position="67"/>
        <end position="95"/>
    </location>
</feature>
<dbReference type="VEuPathDB" id="FungiDB:CPAG_05880"/>
<gene>
    <name evidence="2" type="ORF">CPAG_05880</name>
</gene>
<dbReference type="AlphaFoldDB" id="A0A0J6FJI7"/>
<organism evidence="2 3">
    <name type="scientific">Coccidioides posadasii RMSCC 3488</name>
    <dbReference type="NCBI Taxonomy" id="454284"/>
    <lineage>
        <taxon>Eukaryota</taxon>
        <taxon>Fungi</taxon>
        <taxon>Dikarya</taxon>
        <taxon>Ascomycota</taxon>
        <taxon>Pezizomycotina</taxon>
        <taxon>Eurotiomycetes</taxon>
        <taxon>Eurotiomycetidae</taxon>
        <taxon>Onygenales</taxon>
        <taxon>Onygenaceae</taxon>
        <taxon>Coccidioides</taxon>
    </lineage>
</organism>
<accession>A0A0J6FJI7</accession>
<evidence type="ECO:0000256" key="1">
    <source>
        <dbReference type="SAM" id="MobiDB-lite"/>
    </source>
</evidence>
<proteinExistence type="predicted"/>
<feature type="region of interest" description="Disordered" evidence="1">
    <location>
        <begin position="1"/>
        <end position="96"/>
    </location>
</feature>
<sequence>MSASAAPRTRARSEELQVGWSVEEEEEEEEEEEKTGAEQPSGQIRSRSRAIHSPSGGNFETRGAGHSPNTANTRSIPPVTRQTRNSCRTRPSHQNRAAFKFFDSTDQTMTTRTKLPEPSPGCCRQRLSWHLRVVT</sequence>
<protein>
    <submittedName>
        <fullName evidence="2">Uncharacterized protein</fullName>
    </submittedName>
</protein>
<evidence type="ECO:0000313" key="3">
    <source>
        <dbReference type="Proteomes" id="UP000054567"/>
    </source>
</evidence>
<dbReference type="EMBL" id="DS268111">
    <property type="protein sequence ID" value="KMM69565.1"/>
    <property type="molecule type" value="Genomic_DNA"/>
</dbReference>
<reference evidence="3" key="3">
    <citation type="journal article" date="2010" name="Genome Res.">
        <title>Population genomic sequencing of Coccidioides fungi reveals recent hybridization and transposon control.</title>
        <authorList>
            <person name="Neafsey D.E."/>
            <person name="Barker B.M."/>
            <person name="Sharpton T.J."/>
            <person name="Stajich J.E."/>
            <person name="Park D.J."/>
            <person name="Whiston E."/>
            <person name="Hung C.-Y."/>
            <person name="McMahan C."/>
            <person name="White J."/>
            <person name="Sykes S."/>
            <person name="Heiman D."/>
            <person name="Young S."/>
            <person name="Zeng Q."/>
            <person name="Abouelleil A."/>
            <person name="Aftuck L."/>
            <person name="Bessette D."/>
            <person name="Brown A."/>
            <person name="FitzGerald M."/>
            <person name="Lui A."/>
            <person name="Macdonald J.P."/>
            <person name="Priest M."/>
            <person name="Orbach M.J."/>
            <person name="Galgiani J.N."/>
            <person name="Kirkland T.N."/>
            <person name="Cole G.T."/>
            <person name="Birren B.W."/>
            <person name="Henn M.R."/>
            <person name="Taylor J.W."/>
            <person name="Rounsley S.D."/>
        </authorList>
    </citation>
    <scope>NUCLEOTIDE SEQUENCE [LARGE SCALE GENOMIC DNA]</scope>
    <source>
        <strain evidence="3">RMSCC 3488</strain>
    </source>
</reference>